<dbReference type="Pfam" id="PF00933">
    <property type="entry name" value="Glyco_hydro_3"/>
    <property type="match status" value="1"/>
</dbReference>
<dbReference type="GO" id="GO:0009254">
    <property type="term" value="P:peptidoglycan turnover"/>
    <property type="evidence" value="ECO:0007669"/>
    <property type="project" value="TreeGrafter"/>
</dbReference>
<evidence type="ECO:0000256" key="2">
    <source>
        <dbReference type="ARBA" id="ARBA00022801"/>
    </source>
</evidence>
<comment type="caution">
    <text evidence="5">The sequence shown here is derived from an EMBL/GenBank/DDBJ whole genome shotgun (WGS) entry which is preliminary data.</text>
</comment>
<dbReference type="PANTHER" id="PTHR30480">
    <property type="entry name" value="BETA-HEXOSAMINIDASE-RELATED"/>
    <property type="match status" value="1"/>
</dbReference>
<dbReference type="InterPro" id="IPR050226">
    <property type="entry name" value="NagZ_Beta-hexosaminidase"/>
</dbReference>
<protein>
    <submittedName>
        <fullName evidence="5">Beta-N-acetylhexosaminidase</fullName>
        <ecNumber evidence="5">3.2.1.52</ecNumber>
    </submittedName>
</protein>
<evidence type="ECO:0000256" key="3">
    <source>
        <dbReference type="ARBA" id="ARBA00023295"/>
    </source>
</evidence>
<keyword evidence="6" id="KW-1185">Reference proteome</keyword>
<dbReference type="GO" id="GO:0004563">
    <property type="term" value="F:beta-N-acetylhexosaminidase activity"/>
    <property type="evidence" value="ECO:0007669"/>
    <property type="project" value="UniProtKB-EC"/>
</dbReference>
<evidence type="ECO:0000259" key="4">
    <source>
        <dbReference type="Pfam" id="PF00933"/>
    </source>
</evidence>
<dbReference type="EMBL" id="JAGTJJ010000009">
    <property type="protein sequence ID" value="MDC3982785.1"/>
    <property type="molecule type" value="Genomic_DNA"/>
</dbReference>
<dbReference type="Gene3D" id="3.20.20.300">
    <property type="entry name" value="Glycoside hydrolase, family 3, N-terminal domain"/>
    <property type="match status" value="1"/>
</dbReference>
<comment type="similarity">
    <text evidence="1">Belongs to the glycosyl hydrolase 3 family.</text>
</comment>
<accession>A0A9X3X583</accession>
<evidence type="ECO:0000256" key="1">
    <source>
        <dbReference type="ARBA" id="ARBA00005336"/>
    </source>
</evidence>
<feature type="domain" description="Glycoside hydrolase family 3 N-terminal" evidence="4">
    <location>
        <begin position="34"/>
        <end position="307"/>
    </location>
</feature>
<sequence>MRPSDLSLPKLCGQLIVGGFSGTSLPDAYAVALRAGLRGGAILFRRNVPDLATTHALCCAIRDAAGPDLPPFIGVDQEGGRVARMPSPFPKLPPMRLLGAVGDASLARRAGRLIGEELRATGFNLDFAPVLDVDSNPDNPIIGDRSFGRAPAEVAELAVAFGLGLEDASVLSCGKHFPGHGDTSVDSHVGLPIVHHGRARLDAIELAPFRAAAAAGLGTLMTAHVVVTSIDAKVPATLSRAVCTDLLRGDVGFRGVLFSDDLEMAAVAAQYQVEASAVAAVRAGCDVLLICSNMEWQERALAALVAEAERDHAFRERCLEAAERGIAARLKMPPTPALDAEALASLVGRPESVVLYDEITRRAAEAGVA</sequence>
<dbReference type="Proteomes" id="UP001151081">
    <property type="component" value="Unassembled WGS sequence"/>
</dbReference>
<dbReference type="EC" id="3.2.1.52" evidence="5"/>
<evidence type="ECO:0000313" key="6">
    <source>
        <dbReference type="Proteomes" id="UP001151081"/>
    </source>
</evidence>
<dbReference type="NCBIfam" id="NF003740">
    <property type="entry name" value="PRK05337.1"/>
    <property type="match status" value="1"/>
</dbReference>
<keyword evidence="3 5" id="KW-0326">Glycosidase</keyword>
<dbReference type="AlphaFoldDB" id="A0A9X3X583"/>
<gene>
    <name evidence="5" type="primary">nagZ</name>
    <name evidence="5" type="ORF">KEG57_19875</name>
</gene>
<dbReference type="GO" id="GO:0005975">
    <property type="term" value="P:carbohydrate metabolic process"/>
    <property type="evidence" value="ECO:0007669"/>
    <property type="project" value="InterPro"/>
</dbReference>
<organism evidence="5 6">
    <name type="scientific">Polyangium jinanense</name>
    <dbReference type="NCBI Taxonomy" id="2829994"/>
    <lineage>
        <taxon>Bacteria</taxon>
        <taxon>Pseudomonadati</taxon>
        <taxon>Myxococcota</taxon>
        <taxon>Polyangia</taxon>
        <taxon>Polyangiales</taxon>
        <taxon>Polyangiaceae</taxon>
        <taxon>Polyangium</taxon>
    </lineage>
</organism>
<dbReference type="PANTHER" id="PTHR30480:SF16">
    <property type="entry name" value="GLYCOSIDE HYDROLASE FAMILY 3 DOMAIN PROTEIN"/>
    <property type="match status" value="1"/>
</dbReference>
<reference evidence="5 6" key="1">
    <citation type="submission" date="2021-04" db="EMBL/GenBank/DDBJ databases">
        <title>Genome analysis of Polyangium sp.</title>
        <authorList>
            <person name="Li Y."/>
            <person name="Wang J."/>
        </authorList>
    </citation>
    <scope>NUCLEOTIDE SEQUENCE [LARGE SCALE GENOMIC DNA]</scope>
    <source>
        <strain evidence="5 6">SDU14</strain>
    </source>
</reference>
<dbReference type="InterPro" id="IPR001764">
    <property type="entry name" value="Glyco_hydro_3_N"/>
</dbReference>
<dbReference type="SUPFAM" id="SSF51445">
    <property type="entry name" value="(Trans)glycosidases"/>
    <property type="match status" value="1"/>
</dbReference>
<dbReference type="RefSeq" id="WP_272422654.1">
    <property type="nucleotide sequence ID" value="NZ_JAGTJJ010000009.1"/>
</dbReference>
<evidence type="ECO:0000313" key="5">
    <source>
        <dbReference type="EMBL" id="MDC3982785.1"/>
    </source>
</evidence>
<dbReference type="InterPro" id="IPR036962">
    <property type="entry name" value="Glyco_hydro_3_N_sf"/>
</dbReference>
<keyword evidence="2 5" id="KW-0378">Hydrolase</keyword>
<name>A0A9X3X583_9BACT</name>
<proteinExistence type="inferred from homology"/>
<dbReference type="InterPro" id="IPR017853">
    <property type="entry name" value="GH"/>
</dbReference>